<dbReference type="EMBL" id="JAVHNR010000003">
    <property type="protein sequence ID" value="KAK6347986.1"/>
    <property type="molecule type" value="Genomic_DNA"/>
</dbReference>
<keyword evidence="1" id="KW-0732">Signal</keyword>
<dbReference type="AlphaFoldDB" id="A0AAN8N241"/>
<proteinExistence type="predicted"/>
<gene>
    <name evidence="2" type="ORF">TWF718_005806</name>
</gene>
<sequence length="210" mass="23761">MMLSQLFTIILLFLTFGGAIPVPGDGSIDNGPNNLESRQTGHQEYIVNLDEKSQPFWLEVAYGEAFSEGGVFKNPIGNQLKKYHTLKTVIDYMLHQPPATWKTLGLYHAPHGKCRVLYCDGENLGVSLCSRRQGDEPTVSLSGRAVGNIVQEWMEEFKWQRAFPKKKDDGSFTTPIYGRSYWSEDPGWSINFEECGNTFVNFEEDVVHDT</sequence>
<reference evidence="2 3" key="1">
    <citation type="submission" date="2019-10" db="EMBL/GenBank/DDBJ databases">
        <authorList>
            <person name="Palmer J.M."/>
        </authorList>
    </citation>
    <scope>NUCLEOTIDE SEQUENCE [LARGE SCALE GENOMIC DNA]</scope>
    <source>
        <strain evidence="2 3">TWF718</strain>
    </source>
</reference>
<feature type="chain" id="PRO_5042992257" evidence="1">
    <location>
        <begin position="20"/>
        <end position="210"/>
    </location>
</feature>
<evidence type="ECO:0000313" key="3">
    <source>
        <dbReference type="Proteomes" id="UP001313282"/>
    </source>
</evidence>
<dbReference type="Proteomes" id="UP001313282">
    <property type="component" value="Unassembled WGS sequence"/>
</dbReference>
<protein>
    <submittedName>
        <fullName evidence="2">Uncharacterized protein</fullName>
    </submittedName>
</protein>
<accession>A0AAN8N241</accession>
<organism evidence="2 3">
    <name type="scientific">Orbilia javanica</name>
    <dbReference type="NCBI Taxonomy" id="47235"/>
    <lineage>
        <taxon>Eukaryota</taxon>
        <taxon>Fungi</taxon>
        <taxon>Dikarya</taxon>
        <taxon>Ascomycota</taxon>
        <taxon>Pezizomycotina</taxon>
        <taxon>Orbiliomycetes</taxon>
        <taxon>Orbiliales</taxon>
        <taxon>Orbiliaceae</taxon>
        <taxon>Orbilia</taxon>
    </lineage>
</organism>
<evidence type="ECO:0000256" key="1">
    <source>
        <dbReference type="SAM" id="SignalP"/>
    </source>
</evidence>
<evidence type="ECO:0000313" key="2">
    <source>
        <dbReference type="EMBL" id="KAK6347986.1"/>
    </source>
</evidence>
<keyword evidence="3" id="KW-1185">Reference proteome</keyword>
<feature type="signal peptide" evidence="1">
    <location>
        <begin position="1"/>
        <end position="19"/>
    </location>
</feature>
<comment type="caution">
    <text evidence="2">The sequence shown here is derived from an EMBL/GenBank/DDBJ whole genome shotgun (WGS) entry which is preliminary data.</text>
</comment>
<name>A0AAN8N241_9PEZI</name>